<feature type="non-terminal residue" evidence="1">
    <location>
        <position position="1"/>
    </location>
</feature>
<comment type="caution">
    <text evidence="1">The sequence shown here is derived from an EMBL/GenBank/DDBJ whole genome shotgun (WGS) entry which is preliminary data.</text>
</comment>
<evidence type="ECO:0000313" key="1">
    <source>
        <dbReference type="EMBL" id="GAI42961.1"/>
    </source>
</evidence>
<dbReference type="InterPro" id="IPR036116">
    <property type="entry name" value="FN3_sf"/>
</dbReference>
<dbReference type="SUPFAM" id="SSF49265">
    <property type="entry name" value="Fibronectin type III"/>
    <property type="match status" value="1"/>
</dbReference>
<reference evidence="1" key="1">
    <citation type="journal article" date="2014" name="Front. Microbiol.">
        <title>High frequency of phylogenetically diverse reductive dehalogenase-homologous genes in deep subseafloor sedimentary metagenomes.</title>
        <authorList>
            <person name="Kawai M."/>
            <person name="Futagami T."/>
            <person name="Toyoda A."/>
            <person name="Takaki Y."/>
            <person name="Nishi S."/>
            <person name="Hori S."/>
            <person name="Arai W."/>
            <person name="Tsubouchi T."/>
            <person name="Morono Y."/>
            <person name="Uchiyama I."/>
            <person name="Ito T."/>
            <person name="Fujiyama A."/>
            <person name="Inagaki F."/>
            <person name="Takami H."/>
        </authorList>
    </citation>
    <scope>NUCLEOTIDE SEQUENCE</scope>
    <source>
        <strain evidence="1">Expedition CK06-06</strain>
    </source>
</reference>
<feature type="non-terminal residue" evidence="1">
    <location>
        <position position="263"/>
    </location>
</feature>
<dbReference type="InterPro" id="IPR013783">
    <property type="entry name" value="Ig-like_fold"/>
</dbReference>
<protein>
    <recommendedName>
        <fullName evidence="2">Fibronectin type-III domain-containing protein</fullName>
    </recommendedName>
</protein>
<dbReference type="EMBL" id="BARV01026617">
    <property type="protein sequence ID" value="GAI42961.1"/>
    <property type="molecule type" value="Genomic_DNA"/>
</dbReference>
<gene>
    <name evidence="1" type="ORF">S06H3_42974</name>
</gene>
<proteinExistence type="predicted"/>
<name>X1PKE3_9ZZZZ</name>
<sequence length="263" mass="28160">VNAWGIVAAGDTALYVTDTVAVANGDGANGDGAFTNGGVLRSLNPDTDDADDVVFERITEGLEEEAQAPALLGLWLTTGSNVLWSLDSAVTTNVWTYEDTLATPVILDKPADEQKLTTTTKATLSWLELDDATLYEVSLYRYCPECPDLKEVVHIIDAVDPKDTTKETCITVTGLDTGSLYYWKVRVALGSPTLSKWSEERMFTTALLDVASLCSPVCGGQDIILTPNFSWDKVSGATGYEVQLATTQTFTAGVVKGKSTVNA</sequence>
<accession>X1PKE3</accession>
<dbReference type="Gene3D" id="2.60.40.10">
    <property type="entry name" value="Immunoglobulins"/>
    <property type="match status" value="2"/>
</dbReference>
<organism evidence="1">
    <name type="scientific">marine sediment metagenome</name>
    <dbReference type="NCBI Taxonomy" id="412755"/>
    <lineage>
        <taxon>unclassified sequences</taxon>
        <taxon>metagenomes</taxon>
        <taxon>ecological metagenomes</taxon>
    </lineage>
</organism>
<evidence type="ECO:0008006" key="2">
    <source>
        <dbReference type="Google" id="ProtNLM"/>
    </source>
</evidence>
<dbReference type="AlphaFoldDB" id="X1PKE3"/>